<dbReference type="AlphaFoldDB" id="A0A0V0SMQ5"/>
<protein>
    <submittedName>
        <fullName evidence="1">Uncharacterized protein</fullName>
    </submittedName>
</protein>
<evidence type="ECO:0000313" key="1">
    <source>
        <dbReference type="EMBL" id="KRX27867.1"/>
    </source>
</evidence>
<organism evidence="1 2">
    <name type="scientific">Trichinella nelsoni</name>
    <dbReference type="NCBI Taxonomy" id="6336"/>
    <lineage>
        <taxon>Eukaryota</taxon>
        <taxon>Metazoa</taxon>
        <taxon>Ecdysozoa</taxon>
        <taxon>Nematoda</taxon>
        <taxon>Enoplea</taxon>
        <taxon>Dorylaimia</taxon>
        <taxon>Trichinellida</taxon>
        <taxon>Trichinellidae</taxon>
        <taxon>Trichinella</taxon>
    </lineage>
</organism>
<name>A0A0V0SMQ5_9BILA</name>
<evidence type="ECO:0000313" key="2">
    <source>
        <dbReference type="Proteomes" id="UP000054630"/>
    </source>
</evidence>
<accession>A0A0V0SMQ5</accession>
<dbReference type="Proteomes" id="UP000054630">
    <property type="component" value="Unassembled WGS sequence"/>
</dbReference>
<proteinExistence type="predicted"/>
<gene>
    <name evidence="1" type="ORF">T07_9463</name>
</gene>
<comment type="caution">
    <text evidence="1">The sequence shown here is derived from an EMBL/GenBank/DDBJ whole genome shotgun (WGS) entry which is preliminary data.</text>
</comment>
<dbReference type="EMBL" id="JYDL01000002">
    <property type="protein sequence ID" value="KRX27867.1"/>
    <property type="molecule type" value="Genomic_DNA"/>
</dbReference>
<sequence>MSKPGYQTDHAQGVGDRFGSQEAYCGSGSQKTMPIDKQICRISGNTGREIADVPLVVNLQVRDKFVRLNLLKSSWSFVLVEKPVKARQFRLAVPFSACSKFCQNPSALFVIAIMVIKDAQMVHYETREAANYVTYTNAGRHLLTFQEPLDRYISPLHTQMFIYMYSKMKALNPVFNILNYYSISSLRICKF</sequence>
<reference evidence="1 2" key="1">
    <citation type="submission" date="2015-01" db="EMBL/GenBank/DDBJ databases">
        <title>Evolution of Trichinella species and genotypes.</title>
        <authorList>
            <person name="Korhonen P.K."/>
            <person name="Edoardo P."/>
            <person name="Giuseppe L.R."/>
            <person name="Gasser R.B."/>
        </authorList>
    </citation>
    <scope>NUCLEOTIDE SEQUENCE [LARGE SCALE GENOMIC DNA]</scope>
    <source>
        <strain evidence="1">ISS37</strain>
    </source>
</reference>
<dbReference type="OrthoDB" id="5919167at2759"/>
<keyword evidence="2" id="KW-1185">Reference proteome</keyword>